<keyword evidence="1" id="KW-0862">Zinc</keyword>
<dbReference type="InterPro" id="IPR001841">
    <property type="entry name" value="Znf_RING"/>
</dbReference>
<keyword evidence="5" id="KW-1185">Reference proteome</keyword>
<dbReference type="RefSeq" id="XP_005785155.1">
    <property type="nucleotide sequence ID" value="XM_005785098.1"/>
</dbReference>
<reference evidence="4" key="2">
    <citation type="submission" date="2024-10" db="UniProtKB">
        <authorList>
            <consortium name="EnsemblProtists"/>
        </authorList>
    </citation>
    <scope>IDENTIFICATION</scope>
</reference>
<dbReference type="InterPro" id="IPR050784">
    <property type="entry name" value="IAP"/>
</dbReference>
<organism evidence="4 5">
    <name type="scientific">Emiliania huxleyi (strain CCMP1516)</name>
    <dbReference type="NCBI Taxonomy" id="280463"/>
    <lineage>
        <taxon>Eukaryota</taxon>
        <taxon>Haptista</taxon>
        <taxon>Haptophyta</taxon>
        <taxon>Prymnesiophyceae</taxon>
        <taxon>Isochrysidales</taxon>
        <taxon>Noelaerhabdaceae</taxon>
        <taxon>Emiliania</taxon>
    </lineage>
</organism>
<evidence type="ECO:0000313" key="4">
    <source>
        <dbReference type="EnsemblProtists" id="EOD32726"/>
    </source>
</evidence>
<name>A0A0D3KAE1_EMIH1</name>
<dbReference type="Pfam" id="PF13920">
    <property type="entry name" value="zf-C3HC4_3"/>
    <property type="match status" value="1"/>
</dbReference>
<dbReference type="Gene3D" id="3.30.40.10">
    <property type="entry name" value="Zinc/RING finger domain, C3HC4 (zinc finger)"/>
    <property type="match status" value="1"/>
</dbReference>
<reference evidence="5" key="1">
    <citation type="journal article" date="2013" name="Nature">
        <title>Pan genome of the phytoplankton Emiliania underpins its global distribution.</title>
        <authorList>
            <person name="Read B.A."/>
            <person name="Kegel J."/>
            <person name="Klute M.J."/>
            <person name="Kuo A."/>
            <person name="Lefebvre S.C."/>
            <person name="Maumus F."/>
            <person name="Mayer C."/>
            <person name="Miller J."/>
            <person name="Monier A."/>
            <person name="Salamov A."/>
            <person name="Young J."/>
            <person name="Aguilar M."/>
            <person name="Claverie J.M."/>
            <person name="Frickenhaus S."/>
            <person name="Gonzalez K."/>
            <person name="Herman E.K."/>
            <person name="Lin Y.C."/>
            <person name="Napier J."/>
            <person name="Ogata H."/>
            <person name="Sarno A.F."/>
            <person name="Shmutz J."/>
            <person name="Schroeder D."/>
            <person name="de Vargas C."/>
            <person name="Verret F."/>
            <person name="von Dassow P."/>
            <person name="Valentin K."/>
            <person name="Van de Peer Y."/>
            <person name="Wheeler G."/>
            <person name="Dacks J.B."/>
            <person name="Delwiche C.F."/>
            <person name="Dyhrman S.T."/>
            <person name="Glockner G."/>
            <person name="John U."/>
            <person name="Richards T."/>
            <person name="Worden A.Z."/>
            <person name="Zhang X."/>
            <person name="Grigoriev I.V."/>
            <person name="Allen A.E."/>
            <person name="Bidle K."/>
            <person name="Borodovsky M."/>
            <person name="Bowler C."/>
            <person name="Brownlee C."/>
            <person name="Cock J.M."/>
            <person name="Elias M."/>
            <person name="Gladyshev V.N."/>
            <person name="Groth M."/>
            <person name="Guda C."/>
            <person name="Hadaegh A."/>
            <person name="Iglesias-Rodriguez M.D."/>
            <person name="Jenkins J."/>
            <person name="Jones B.M."/>
            <person name="Lawson T."/>
            <person name="Leese F."/>
            <person name="Lindquist E."/>
            <person name="Lobanov A."/>
            <person name="Lomsadze A."/>
            <person name="Malik S.B."/>
            <person name="Marsh M.E."/>
            <person name="Mackinder L."/>
            <person name="Mock T."/>
            <person name="Mueller-Roeber B."/>
            <person name="Pagarete A."/>
            <person name="Parker M."/>
            <person name="Probert I."/>
            <person name="Quesneville H."/>
            <person name="Raines C."/>
            <person name="Rensing S.A."/>
            <person name="Riano-Pachon D.M."/>
            <person name="Richier S."/>
            <person name="Rokitta S."/>
            <person name="Shiraiwa Y."/>
            <person name="Soanes D.M."/>
            <person name="van der Giezen M."/>
            <person name="Wahlund T.M."/>
            <person name="Williams B."/>
            <person name="Wilson W."/>
            <person name="Wolfe G."/>
            <person name="Wurch L.L."/>
        </authorList>
    </citation>
    <scope>NUCLEOTIDE SEQUENCE</scope>
</reference>
<dbReference type="SUPFAM" id="SSF57850">
    <property type="entry name" value="RING/U-box"/>
    <property type="match status" value="1"/>
</dbReference>
<keyword evidence="1" id="KW-0479">Metal-binding</keyword>
<dbReference type="PaxDb" id="2903-EOD32726"/>
<dbReference type="EnsemblProtists" id="EOD32726">
    <property type="protein sequence ID" value="EOD32726"/>
    <property type="gene ID" value="EMIHUDRAFT_112191"/>
</dbReference>
<sequence>MPLSPHASSFTVCHATAVWRTTDKRCICSPCQFLVVHVTSSRALAKRAAAERAAAERAAEEAAAAREAAEAEAARHATELLAEIEAEEEAAERRSKGKKGKKKKKKKKGGAADAAGPSQEPEATEAEAPAAAEEAELAAALEESVRVEGEARYTAGEQAPVPEAGEAPSPSGPQPPPAAVSLADAGFDTGRPAVPESTLGGETTCIVCFSNPKSHVAGPCGHLCACGPCSAKMESCPICRAPVLMWMQLRVA</sequence>
<dbReference type="HOGENOM" id="CLU_096659_0_0_1"/>
<dbReference type="GO" id="GO:0008270">
    <property type="term" value="F:zinc ion binding"/>
    <property type="evidence" value="ECO:0007669"/>
    <property type="project" value="UniProtKB-KW"/>
</dbReference>
<dbReference type="AlphaFoldDB" id="A0A0D3KAE1"/>
<evidence type="ECO:0000256" key="1">
    <source>
        <dbReference type="PROSITE-ProRule" id="PRU00175"/>
    </source>
</evidence>
<dbReference type="KEGG" id="ehx:EMIHUDRAFT_112191"/>
<evidence type="ECO:0000313" key="5">
    <source>
        <dbReference type="Proteomes" id="UP000013827"/>
    </source>
</evidence>
<evidence type="ECO:0000259" key="3">
    <source>
        <dbReference type="PROSITE" id="PS50089"/>
    </source>
</evidence>
<dbReference type="PROSITE" id="PS50089">
    <property type="entry name" value="ZF_RING_2"/>
    <property type="match status" value="1"/>
</dbReference>
<dbReference type="InterPro" id="IPR013083">
    <property type="entry name" value="Znf_RING/FYVE/PHD"/>
</dbReference>
<evidence type="ECO:0000256" key="2">
    <source>
        <dbReference type="SAM" id="MobiDB-lite"/>
    </source>
</evidence>
<dbReference type="GeneID" id="17277999"/>
<accession>A0A0D3KAE1</accession>
<feature type="compositionally biased region" description="Basic residues" evidence="2">
    <location>
        <begin position="95"/>
        <end position="109"/>
    </location>
</feature>
<keyword evidence="1" id="KW-0863">Zinc-finger</keyword>
<dbReference type="Proteomes" id="UP000013827">
    <property type="component" value="Unassembled WGS sequence"/>
</dbReference>
<proteinExistence type="predicted"/>
<feature type="domain" description="RING-type" evidence="3">
    <location>
        <begin position="205"/>
        <end position="240"/>
    </location>
</feature>
<protein>
    <recommendedName>
        <fullName evidence="3">RING-type domain-containing protein</fullName>
    </recommendedName>
</protein>
<dbReference type="PANTHER" id="PTHR10044">
    <property type="entry name" value="INHIBITOR OF APOPTOSIS"/>
    <property type="match status" value="1"/>
</dbReference>
<dbReference type="STRING" id="2903.R1FB96"/>
<feature type="region of interest" description="Disordered" evidence="2">
    <location>
        <begin position="87"/>
        <end position="196"/>
    </location>
</feature>
<feature type="compositionally biased region" description="Low complexity" evidence="2">
    <location>
        <begin position="126"/>
        <end position="142"/>
    </location>
</feature>